<dbReference type="EMBL" id="AFRT01004331">
    <property type="protein sequence ID" value="ELU36097.1"/>
    <property type="molecule type" value="Genomic_DNA"/>
</dbReference>
<dbReference type="AlphaFoldDB" id="L8WH87"/>
<dbReference type="Proteomes" id="UP000011668">
    <property type="component" value="Unassembled WGS sequence"/>
</dbReference>
<reference evidence="1 2" key="1">
    <citation type="journal article" date="2013" name="Nat. Commun.">
        <title>The evolution and pathogenic mechanisms of the rice sheath blight pathogen.</title>
        <authorList>
            <person name="Zheng A."/>
            <person name="Lin R."/>
            <person name="Xu L."/>
            <person name="Qin P."/>
            <person name="Tang C."/>
            <person name="Ai P."/>
            <person name="Zhang D."/>
            <person name="Liu Y."/>
            <person name="Sun Z."/>
            <person name="Feng H."/>
            <person name="Wang Y."/>
            <person name="Chen Y."/>
            <person name="Liang X."/>
            <person name="Fu R."/>
            <person name="Li Q."/>
            <person name="Zhang J."/>
            <person name="Yu X."/>
            <person name="Xie Z."/>
            <person name="Ding L."/>
            <person name="Guan P."/>
            <person name="Tang J."/>
            <person name="Liang Y."/>
            <person name="Wang S."/>
            <person name="Deng Q."/>
            <person name="Li S."/>
            <person name="Zhu J."/>
            <person name="Wang L."/>
            <person name="Liu H."/>
            <person name="Li P."/>
        </authorList>
    </citation>
    <scope>NUCLEOTIDE SEQUENCE [LARGE SCALE GENOMIC DNA]</scope>
    <source>
        <strain evidence="2">AG-1 IA</strain>
    </source>
</reference>
<dbReference type="HOGENOM" id="CLU_1636563_0_0_1"/>
<evidence type="ECO:0000313" key="2">
    <source>
        <dbReference type="Proteomes" id="UP000011668"/>
    </source>
</evidence>
<sequence>MQLIDTFSYALELAKAKGGCQSWPIRNLNACARRLANTHLICSTTGFQTPTLGYYLRLWMRKHCAQYAYTAIHVLLRLNHQDTANRIYWHLPTDTCYCHMCTAEMADYRILNKDKSDPAFPLVPRLGALLLMSLSFPPPCRSQARSQVFLCCRAAWNDLAKN</sequence>
<comment type="caution">
    <text evidence="1">The sequence shown here is derived from an EMBL/GenBank/DDBJ whole genome shotgun (WGS) entry which is preliminary data.</text>
</comment>
<protein>
    <submittedName>
        <fullName evidence="1">Uncharacterized protein</fullName>
    </submittedName>
</protein>
<accession>L8WH87</accession>
<gene>
    <name evidence="1" type="ORF">AG1IA_09873</name>
</gene>
<organism evidence="1 2">
    <name type="scientific">Thanatephorus cucumeris (strain AG1-IA)</name>
    <name type="common">Rice sheath blight fungus</name>
    <name type="synonym">Rhizoctonia solani</name>
    <dbReference type="NCBI Taxonomy" id="983506"/>
    <lineage>
        <taxon>Eukaryota</taxon>
        <taxon>Fungi</taxon>
        <taxon>Dikarya</taxon>
        <taxon>Basidiomycota</taxon>
        <taxon>Agaricomycotina</taxon>
        <taxon>Agaricomycetes</taxon>
        <taxon>Cantharellales</taxon>
        <taxon>Ceratobasidiaceae</taxon>
        <taxon>Rhizoctonia</taxon>
        <taxon>Rhizoctonia solani AG-1</taxon>
    </lineage>
</organism>
<evidence type="ECO:0000313" key="1">
    <source>
        <dbReference type="EMBL" id="ELU36097.1"/>
    </source>
</evidence>
<keyword evidence="2" id="KW-1185">Reference proteome</keyword>
<proteinExistence type="predicted"/>
<name>L8WH87_THACA</name>